<evidence type="ECO:0000313" key="1">
    <source>
        <dbReference type="EMBL" id="KAF0555144.1"/>
    </source>
</evidence>
<gene>
    <name evidence="1" type="ORF">F8M41_017910</name>
</gene>
<protein>
    <submittedName>
        <fullName evidence="1">T9ss c-terminal target domain-containing protein</fullName>
    </submittedName>
</protein>
<accession>A0A8H4B2U9</accession>
<dbReference type="Proteomes" id="UP000439903">
    <property type="component" value="Unassembled WGS sequence"/>
</dbReference>
<evidence type="ECO:0000313" key="2">
    <source>
        <dbReference type="Proteomes" id="UP000439903"/>
    </source>
</evidence>
<name>A0A8H4B2U9_GIGMA</name>
<organism evidence="1 2">
    <name type="scientific">Gigaspora margarita</name>
    <dbReference type="NCBI Taxonomy" id="4874"/>
    <lineage>
        <taxon>Eukaryota</taxon>
        <taxon>Fungi</taxon>
        <taxon>Fungi incertae sedis</taxon>
        <taxon>Mucoromycota</taxon>
        <taxon>Glomeromycotina</taxon>
        <taxon>Glomeromycetes</taxon>
        <taxon>Diversisporales</taxon>
        <taxon>Gigasporaceae</taxon>
        <taxon>Gigaspora</taxon>
    </lineage>
</organism>
<sequence>MLQFKGKRPYLVINHLGRSKIDVNRPINEGHGHPEHFIEIGYVLSAETLSLSTSQINEDSEIYSGSSIRALYTRNLNNIQFANLLYSKTTSLGNRLQPNGYDAVPSHIHKHPLKDEKYFPGGYYVQKYGSRCAEHVIDAIQIE</sequence>
<keyword evidence="2" id="KW-1185">Reference proteome</keyword>
<dbReference type="OrthoDB" id="71260at2759"/>
<dbReference type="EMBL" id="WTPW01000043">
    <property type="protein sequence ID" value="KAF0555144.1"/>
    <property type="molecule type" value="Genomic_DNA"/>
</dbReference>
<dbReference type="AlphaFoldDB" id="A0A8H4B2U9"/>
<proteinExistence type="predicted"/>
<reference evidence="1 2" key="1">
    <citation type="journal article" date="2019" name="Environ. Microbiol.">
        <title>At the nexus of three kingdoms: the genome of the mycorrhizal fungus Gigaspora margarita provides insights into plant, endobacterial and fungal interactions.</title>
        <authorList>
            <person name="Venice F."/>
            <person name="Ghignone S."/>
            <person name="Salvioli di Fossalunga A."/>
            <person name="Amselem J."/>
            <person name="Novero M."/>
            <person name="Xianan X."/>
            <person name="Sedzielewska Toro K."/>
            <person name="Morin E."/>
            <person name="Lipzen A."/>
            <person name="Grigoriev I.V."/>
            <person name="Henrissat B."/>
            <person name="Martin F.M."/>
            <person name="Bonfante P."/>
        </authorList>
    </citation>
    <scope>NUCLEOTIDE SEQUENCE [LARGE SCALE GENOMIC DNA]</scope>
    <source>
        <strain evidence="1 2">BEG34</strain>
    </source>
</reference>
<comment type="caution">
    <text evidence="1">The sequence shown here is derived from an EMBL/GenBank/DDBJ whole genome shotgun (WGS) entry which is preliminary data.</text>
</comment>